<keyword evidence="1" id="KW-0812">Transmembrane</keyword>
<organism evidence="2 3">
    <name type="scientific">Calothrix parasitica NIES-267</name>
    <dbReference type="NCBI Taxonomy" id="1973488"/>
    <lineage>
        <taxon>Bacteria</taxon>
        <taxon>Bacillati</taxon>
        <taxon>Cyanobacteriota</taxon>
        <taxon>Cyanophyceae</taxon>
        <taxon>Nostocales</taxon>
        <taxon>Calotrichaceae</taxon>
        <taxon>Calothrix</taxon>
    </lineage>
</organism>
<gene>
    <name evidence="2" type="ORF">NIES267_51910</name>
</gene>
<evidence type="ECO:0000313" key="2">
    <source>
        <dbReference type="EMBL" id="BAY85690.1"/>
    </source>
</evidence>
<evidence type="ECO:0008006" key="4">
    <source>
        <dbReference type="Google" id="ProtNLM"/>
    </source>
</evidence>
<dbReference type="Gene3D" id="1.25.40.10">
    <property type="entry name" value="Tetratricopeptide repeat domain"/>
    <property type="match status" value="1"/>
</dbReference>
<keyword evidence="1" id="KW-0472">Membrane</keyword>
<feature type="transmembrane region" description="Helical" evidence="1">
    <location>
        <begin position="152"/>
        <end position="170"/>
    </location>
</feature>
<dbReference type="PANTHER" id="PTHR36761:SF2">
    <property type="entry name" value="ORF03 PROTEIN"/>
    <property type="match status" value="1"/>
</dbReference>
<dbReference type="Proteomes" id="UP000218418">
    <property type="component" value="Chromosome"/>
</dbReference>
<dbReference type="AlphaFoldDB" id="A0A1Z4LWX1"/>
<dbReference type="EMBL" id="AP018227">
    <property type="protein sequence ID" value="BAY85690.1"/>
    <property type="molecule type" value="Genomic_DNA"/>
</dbReference>
<proteinExistence type="predicted"/>
<sequence length="172" mass="19603">MSSESLEIAKQRYRNGKAAFENGKYRQAVEELKKACALLERNSRLGGEVQIWLATAYEAAGQNQEAIDLCEQLKRHPYPETSKEAKRLQYILKAPKLERPKEWMTEIPDLAALSDKSKIRVSASPKKSSTPKEADETEFIDLSQVNTQDNRFIWLTLIAIAMTLVSLIWLSF</sequence>
<dbReference type="OrthoDB" id="510804at2"/>
<name>A0A1Z4LWX1_9CYAN</name>
<keyword evidence="1" id="KW-1133">Transmembrane helix</keyword>
<reference evidence="2 3" key="1">
    <citation type="submission" date="2017-06" db="EMBL/GenBank/DDBJ databases">
        <title>Genome sequencing of cyanobaciteial culture collection at National Institute for Environmental Studies (NIES).</title>
        <authorList>
            <person name="Hirose Y."/>
            <person name="Shimura Y."/>
            <person name="Fujisawa T."/>
            <person name="Nakamura Y."/>
            <person name="Kawachi M."/>
        </authorList>
    </citation>
    <scope>NUCLEOTIDE SEQUENCE [LARGE SCALE GENOMIC DNA]</scope>
    <source>
        <strain evidence="2 3">NIES-267</strain>
    </source>
</reference>
<evidence type="ECO:0000256" key="1">
    <source>
        <dbReference type="SAM" id="Phobius"/>
    </source>
</evidence>
<evidence type="ECO:0000313" key="3">
    <source>
        <dbReference type="Proteomes" id="UP000218418"/>
    </source>
</evidence>
<keyword evidence="3" id="KW-1185">Reference proteome</keyword>
<protein>
    <recommendedName>
        <fullName evidence="4">TPR repeat-containing protein</fullName>
    </recommendedName>
</protein>
<dbReference type="InterPro" id="IPR011990">
    <property type="entry name" value="TPR-like_helical_dom_sf"/>
</dbReference>
<dbReference type="PANTHER" id="PTHR36761">
    <property type="entry name" value="ORF03 PROTEIN"/>
    <property type="match status" value="1"/>
</dbReference>
<dbReference type="SUPFAM" id="SSF48452">
    <property type="entry name" value="TPR-like"/>
    <property type="match status" value="1"/>
</dbReference>
<accession>A0A1Z4LWX1</accession>